<dbReference type="Pfam" id="PF00498">
    <property type="entry name" value="FHA"/>
    <property type="match status" value="1"/>
</dbReference>
<keyword evidence="4" id="KW-0645">Protease</keyword>
<comment type="caution">
    <text evidence="21">The sequence shown here is derived from an EMBL/GenBank/DDBJ whole genome shotgun (WGS) entry which is preliminary data.</text>
</comment>
<dbReference type="GO" id="GO:0004519">
    <property type="term" value="F:endonuclease activity"/>
    <property type="evidence" value="ECO:0007669"/>
    <property type="project" value="UniProtKB-KW"/>
</dbReference>
<dbReference type="SMART" id="SM00240">
    <property type="entry name" value="FHA"/>
    <property type="match status" value="1"/>
</dbReference>
<dbReference type="PROSITE" id="PS50172">
    <property type="entry name" value="BRCT"/>
    <property type="match status" value="1"/>
</dbReference>
<dbReference type="InterPro" id="IPR041577">
    <property type="entry name" value="RT_RNaseH_2"/>
</dbReference>
<dbReference type="GO" id="GO:0003684">
    <property type="term" value="F:damaged DNA binding"/>
    <property type="evidence" value="ECO:0007669"/>
    <property type="project" value="TreeGrafter"/>
</dbReference>
<keyword evidence="16" id="KW-0804">Transcription</keyword>
<sequence length="1255" mass="140055">MLDQGIIRPSTSPFSSPVLLVRKKDGTWRFCVDYRALNSLTIRDRFPIPTIDELIDELFGANFFSKLDLLAGYHQIRLQEGAIAKTAFRTHDGHYEFLVLPFGLSNAPSTFQRLMNDIFRPYLRRFVLVFFDDILIYSSSWTEHLQHLRLVFQLLIDNQLVAKFSKCIFGQRSVSYLGHVISDQGPLTDLLRKDAFCWNDTTTSAFQHLKASLSSAPVLQPLIFSKPFTIETDASGTGRFQIITDQQSLRNLKDQVIQTPDQQKWLGKFLGYDFDIIYRPGKNNGAADALSRMPASQFLGLSSHTPNFLSDLKSDIALDPDLRSLLQDIQKAPSQFPDYKVQEGLLLFKDRLMIPHNSNLCQQLLLEFHASPKEPLPIPQQVFENLAMDFITGLPSSHASSLRPPLTTKTKARNRHPAGSPRHLAGIFTTEAVPQLLVIQPGRSLHPVGYTFSYMLNYLLSYMFCSVTDDVSLLMVLLDTNPLFWSSTAAPLSFSKFLSQVISFLNSILLLNQLNQVMVIATGLNSCDYIYDSSLGPTTQRVDTMLQKLEEFVIKDEELNKDDSVDGIGSSLLSGSLSMALCYIQRTFRSGSLHPQPRILCMHGSQDGPGQYVAIMNSIFSAQRSMVPIDSCVIGSQHSAFLQQASYITGGVYLKPQQLDGLFQYLTTVFATDLHSRSFLQLPKPVGVFVTKTQLTWGTFALFACLFSVSITRSVQLADFKCDESPVNMVWGLFPVDPLSGEESYYFFSKGTYKVGRKGCDININKDKGVSRVHAEIVIDEMISKETTKKKSSEIRIRDCSKYGTFIKKPGGSKEKVHEFSNKETTLDEADLISFGTGNATYRFNYVPLVFFMCGLEPGQSKELKEKISSIGASMTSKWSPECTHILLDDNASLNADVADAIMSKIHFVSNKWIELLADKRIGTDIPNCNSHVPTVKLQGVSIKVAEPESRENCLSGNTFLLESSDKYKFKKKLQSLLEAFGAKVIPVGEFIPNSQGVAEDETNRIVHVISANDSECSHDLISLPKVSEINLLCAILSGHLDPVVFVSPPVAVVVSSTCSTDETVVADSEPEAEITSVYTSGIRKIQSVEDGKEIISVHSVESVNEMEIHTTKFNVEKNTITDEISVKSKKDDGMLTREHKIDDDEDAEIGASDVIFSQDLIIRNANLQPSTTKNQVLNFKRFKKMATESGNGFYNLVPFSKHPYKGSEYENELVAESLKEEKKRKQRESVAEDLFNNAKAKQRGAAGFISGLFK</sequence>
<comment type="subunit">
    <text evidence="16">Component of the 7-subunit TFIIH core complex composed of XPB, XPD, TFB1/GTF2H1, GTF2H2/P44, TFB4/GTF2H3, TFB2/GTF2H4 and TFB5/GTF2H5, which is active in NER. The core complex associates with the 3-subunit CDK-activating kinase (CAK) module composed of CYCH1/cyclin H1, CDKD and MAT1/At4g30820 to form the 10-subunit holoenzyme (holo-TFIIH) active in transcription.</text>
</comment>
<dbReference type="PROSITE" id="PS50878">
    <property type="entry name" value="RT_POL"/>
    <property type="match status" value="1"/>
</dbReference>
<dbReference type="Pfam" id="PF00533">
    <property type="entry name" value="BRCT"/>
    <property type="match status" value="1"/>
</dbReference>
<gene>
    <name evidence="21" type="ORF">E3N88_29833</name>
</gene>
<dbReference type="InterPro" id="IPR000253">
    <property type="entry name" value="FHA_dom"/>
</dbReference>
<dbReference type="CDD" id="cd01647">
    <property type="entry name" value="RT_LTR"/>
    <property type="match status" value="1"/>
</dbReference>
<dbReference type="GO" id="GO:0030870">
    <property type="term" value="C:Mre11 complex"/>
    <property type="evidence" value="ECO:0007669"/>
    <property type="project" value="InterPro"/>
</dbReference>
<evidence type="ECO:0000256" key="14">
    <source>
        <dbReference type="ARBA" id="ARBA00023306"/>
    </source>
</evidence>
<evidence type="ECO:0000256" key="3">
    <source>
        <dbReference type="ARBA" id="ARBA00022454"/>
    </source>
</evidence>
<dbReference type="GO" id="GO:0006289">
    <property type="term" value="P:nucleotide-excision repair"/>
    <property type="evidence" value="ECO:0007669"/>
    <property type="project" value="UniProtKB-UniRule"/>
</dbReference>
<evidence type="ECO:0000256" key="8">
    <source>
        <dbReference type="ARBA" id="ARBA00022759"/>
    </source>
</evidence>
<keyword evidence="8" id="KW-0255">Endonuclease</keyword>
<evidence type="ECO:0000256" key="17">
    <source>
        <dbReference type="SAM" id="MobiDB-lite"/>
    </source>
</evidence>
<dbReference type="Proteomes" id="UP000326396">
    <property type="component" value="Linkage Group LG5"/>
</dbReference>
<evidence type="ECO:0000256" key="15">
    <source>
        <dbReference type="ARBA" id="ARBA00044757"/>
    </source>
</evidence>
<name>A0A5N6MK33_9ASTR</name>
<proteinExistence type="inferred from homology"/>
<evidence type="ECO:0000256" key="11">
    <source>
        <dbReference type="ARBA" id="ARBA00022918"/>
    </source>
</evidence>
<dbReference type="Gene3D" id="3.30.70.270">
    <property type="match status" value="1"/>
</dbReference>
<evidence type="ECO:0000256" key="9">
    <source>
        <dbReference type="ARBA" id="ARBA00022763"/>
    </source>
</evidence>
<dbReference type="FunFam" id="3.40.50.410:FF:000064">
    <property type="entry name" value="RNA polymerase II transcription factor B subunit 4"/>
    <property type="match status" value="1"/>
</dbReference>
<dbReference type="CDD" id="cd22667">
    <property type="entry name" value="FHA_NBN"/>
    <property type="match status" value="1"/>
</dbReference>
<evidence type="ECO:0000256" key="13">
    <source>
        <dbReference type="ARBA" id="ARBA00023242"/>
    </source>
</evidence>
<comment type="function">
    <text evidence="16">Component of the general transcription and DNA repair factor IIH (TFIIH) core complex, which is involved in general and transcription-coupled nucleotide excision repair (NER) of damaged DNA and, when complexed to CAK, in RNA transcription by RNA polymerase II. In NER, TFIIH acts by opening DNA around the lesion to allow the excision of the damaged oligonucleotide and its replacement by a new DNA fragment. In transcription, TFIIH has an essential role in transcription initiation. When the pre-initiation complex (PIC) has been established, TFIIH is required for promoter opening and promoter escape. Phosphorylation of the C-terminal tail (CTD) of the largest subunit of RNA polymerase II by the kinase module CAK controls the initiation of transcription.</text>
</comment>
<dbReference type="SUPFAM" id="SSF49879">
    <property type="entry name" value="SMAD/FHA domain"/>
    <property type="match status" value="1"/>
</dbReference>
<dbReference type="FunFam" id="2.60.200.20:FF:000017">
    <property type="entry name" value="Nibrin"/>
    <property type="match status" value="1"/>
</dbReference>
<keyword evidence="13 16" id="KW-0539">Nucleus</keyword>
<evidence type="ECO:0000313" key="21">
    <source>
        <dbReference type="EMBL" id="KAD3640610.1"/>
    </source>
</evidence>
<accession>A0A5N6MK33</accession>
<dbReference type="InterPro" id="IPR036420">
    <property type="entry name" value="BRCT_dom_sf"/>
</dbReference>
<evidence type="ECO:0000313" key="22">
    <source>
        <dbReference type="Proteomes" id="UP000326396"/>
    </source>
</evidence>
<dbReference type="InterPro" id="IPR040227">
    <property type="entry name" value="Nibrin-rel"/>
</dbReference>
<dbReference type="GO" id="GO:0005694">
    <property type="term" value="C:chromosome"/>
    <property type="evidence" value="ECO:0007669"/>
    <property type="project" value="UniProtKB-SubCell"/>
</dbReference>
<protein>
    <recommendedName>
        <fullName evidence="16">General transcription and DNA repair factor IIH subunit TFB4</fullName>
    </recommendedName>
    <alternativeName>
        <fullName evidence="16">RNA polymerase II transcription factor B subunit 4</fullName>
    </alternativeName>
</protein>
<dbReference type="Gene3D" id="3.10.10.10">
    <property type="entry name" value="HIV Type 1 Reverse Transcriptase, subunit A, domain 1"/>
    <property type="match status" value="1"/>
</dbReference>
<evidence type="ECO:0000256" key="5">
    <source>
        <dbReference type="ARBA" id="ARBA00022679"/>
    </source>
</evidence>
<keyword evidence="7" id="KW-0540">Nuclease</keyword>
<dbReference type="EMBL" id="SZYD01000015">
    <property type="protein sequence ID" value="KAD3640610.1"/>
    <property type="molecule type" value="Genomic_DNA"/>
</dbReference>
<reference evidence="21 22" key="1">
    <citation type="submission" date="2019-05" db="EMBL/GenBank/DDBJ databases">
        <title>Mikania micrantha, genome provides insights into the molecular mechanism of rapid growth.</title>
        <authorList>
            <person name="Liu B."/>
        </authorList>
    </citation>
    <scope>NUCLEOTIDE SEQUENCE [LARGE SCALE GENOMIC DNA]</scope>
    <source>
        <strain evidence="21">NLD-2019</strain>
        <tissue evidence="21">Leaf</tissue>
    </source>
</reference>
<keyword evidence="16" id="KW-0479">Metal-binding</keyword>
<evidence type="ECO:0000256" key="16">
    <source>
        <dbReference type="RuleBase" id="RU368090"/>
    </source>
</evidence>
<dbReference type="Gene3D" id="3.40.50.10190">
    <property type="entry name" value="BRCT domain"/>
    <property type="match status" value="1"/>
</dbReference>
<feature type="region of interest" description="Disordered" evidence="17">
    <location>
        <begin position="398"/>
        <end position="421"/>
    </location>
</feature>
<dbReference type="GO" id="GO:0008233">
    <property type="term" value="F:peptidase activity"/>
    <property type="evidence" value="ECO:0007669"/>
    <property type="project" value="UniProtKB-KW"/>
</dbReference>
<keyword evidence="22" id="KW-1185">Reference proteome</keyword>
<evidence type="ECO:0000256" key="2">
    <source>
        <dbReference type="ARBA" id="ARBA00004286"/>
    </source>
</evidence>
<comment type="similarity">
    <text evidence="15">Belongs to the Nibrin family.</text>
</comment>
<dbReference type="Gene3D" id="3.40.50.410">
    <property type="entry name" value="von Willebrand factor, type A domain"/>
    <property type="match status" value="1"/>
</dbReference>
<keyword evidence="14" id="KW-0131">Cell cycle</keyword>
<dbReference type="CDD" id="cd00027">
    <property type="entry name" value="BRCT"/>
    <property type="match status" value="1"/>
</dbReference>
<feature type="domain" description="FHA" evidence="18">
    <location>
        <begin position="753"/>
        <end position="807"/>
    </location>
</feature>
<dbReference type="PANTHER" id="PTHR12162:SF0">
    <property type="entry name" value="NIBRIN"/>
    <property type="match status" value="1"/>
</dbReference>
<evidence type="ECO:0000256" key="7">
    <source>
        <dbReference type="ARBA" id="ARBA00022722"/>
    </source>
</evidence>
<dbReference type="GO" id="GO:0006508">
    <property type="term" value="P:proteolysis"/>
    <property type="evidence" value="ECO:0007669"/>
    <property type="project" value="UniProtKB-KW"/>
</dbReference>
<keyword evidence="6" id="KW-0548">Nucleotidyltransferase</keyword>
<dbReference type="InterPro" id="IPR036465">
    <property type="entry name" value="vWFA_dom_sf"/>
</dbReference>
<dbReference type="InterPro" id="IPR004600">
    <property type="entry name" value="TFIIH_Tfb4/GTF2H3"/>
</dbReference>
<dbReference type="InterPro" id="IPR001357">
    <property type="entry name" value="BRCT_dom"/>
</dbReference>
<dbReference type="SMART" id="SM00292">
    <property type="entry name" value="BRCT"/>
    <property type="match status" value="1"/>
</dbReference>
<keyword evidence="5" id="KW-0808">Transferase</keyword>
<dbReference type="GO" id="GO:0000724">
    <property type="term" value="P:double-strand break repair via homologous recombination"/>
    <property type="evidence" value="ECO:0007669"/>
    <property type="project" value="TreeGrafter"/>
</dbReference>
<dbReference type="InterPro" id="IPR000477">
    <property type="entry name" value="RT_dom"/>
</dbReference>
<evidence type="ECO:0000256" key="12">
    <source>
        <dbReference type="ARBA" id="ARBA00023204"/>
    </source>
</evidence>
<evidence type="ECO:0000256" key="4">
    <source>
        <dbReference type="ARBA" id="ARBA00022670"/>
    </source>
</evidence>
<evidence type="ECO:0000259" key="19">
    <source>
        <dbReference type="PROSITE" id="PS50172"/>
    </source>
</evidence>
<evidence type="ECO:0000259" key="18">
    <source>
        <dbReference type="PROSITE" id="PS50006"/>
    </source>
</evidence>
<comment type="similarity">
    <text evidence="16">Belongs to the TFB4 family.</text>
</comment>
<comment type="subcellular location">
    <subcellularLocation>
        <location evidence="2">Chromosome</location>
    </subcellularLocation>
    <subcellularLocation>
        <location evidence="1 16">Nucleus</location>
    </subcellularLocation>
</comment>
<keyword evidence="10" id="KW-0378">Hydrolase</keyword>
<dbReference type="InterPro" id="IPR043128">
    <property type="entry name" value="Rev_trsase/Diguanyl_cyclase"/>
</dbReference>
<dbReference type="InterPro" id="IPR008984">
    <property type="entry name" value="SMAD_FHA_dom_sf"/>
</dbReference>
<dbReference type="SUPFAM" id="SSF52113">
    <property type="entry name" value="BRCT domain"/>
    <property type="match status" value="1"/>
</dbReference>
<evidence type="ECO:0000256" key="6">
    <source>
        <dbReference type="ARBA" id="ARBA00022695"/>
    </source>
</evidence>
<keyword evidence="9 16" id="KW-0227">DNA damage</keyword>
<evidence type="ECO:0000259" key="20">
    <source>
        <dbReference type="PROSITE" id="PS50878"/>
    </source>
</evidence>
<dbReference type="AlphaFoldDB" id="A0A5N6MK33"/>
<keyword evidence="12 16" id="KW-0234">DNA repair</keyword>
<dbReference type="PANTHER" id="PTHR12162">
    <property type="entry name" value="NIBRIN-RELATED"/>
    <property type="match status" value="1"/>
</dbReference>
<dbReference type="GO" id="GO:0003964">
    <property type="term" value="F:RNA-directed DNA polymerase activity"/>
    <property type="evidence" value="ECO:0007669"/>
    <property type="project" value="UniProtKB-KW"/>
</dbReference>
<dbReference type="PROSITE" id="PS50006">
    <property type="entry name" value="FHA_DOMAIN"/>
    <property type="match status" value="1"/>
</dbReference>
<dbReference type="SUPFAM" id="SSF56672">
    <property type="entry name" value="DNA/RNA polymerases"/>
    <property type="match status" value="1"/>
</dbReference>
<keyword evidence="3" id="KW-0158">Chromosome</keyword>
<dbReference type="Pfam" id="PF03850">
    <property type="entry name" value="Tfb4"/>
    <property type="match status" value="1"/>
</dbReference>
<dbReference type="OrthoDB" id="552194at2759"/>
<dbReference type="GO" id="GO:0007095">
    <property type="term" value="P:mitotic G2 DNA damage checkpoint signaling"/>
    <property type="evidence" value="ECO:0007669"/>
    <property type="project" value="InterPro"/>
</dbReference>
<dbReference type="GO" id="GO:0005675">
    <property type="term" value="C:transcription factor TFIIH holo complex"/>
    <property type="evidence" value="ECO:0007669"/>
    <property type="project" value="UniProtKB-UniRule"/>
</dbReference>
<evidence type="ECO:0000256" key="1">
    <source>
        <dbReference type="ARBA" id="ARBA00004123"/>
    </source>
</evidence>
<dbReference type="Pfam" id="PF00078">
    <property type="entry name" value="RVT_1"/>
    <property type="match status" value="1"/>
</dbReference>
<keyword evidence="16" id="KW-0862">Zinc</keyword>
<dbReference type="GO" id="GO:0000439">
    <property type="term" value="C:transcription factor TFIIH core complex"/>
    <property type="evidence" value="ECO:0007669"/>
    <property type="project" value="UniProtKB-UniRule"/>
</dbReference>
<dbReference type="Gene3D" id="2.60.200.20">
    <property type="match status" value="1"/>
</dbReference>
<keyword evidence="16" id="KW-0805">Transcription regulation</keyword>
<dbReference type="GO" id="GO:0008270">
    <property type="term" value="F:zinc ion binding"/>
    <property type="evidence" value="ECO:0007669"/>
    <property type="project" value="UniProtKB-KW"/>
</dbReference>
<keyword evidence="16" id="KW-0863">Zinc-finger</keyword>
<organism evidence="21 22">
    <name type="scientific">Mikania micrantha</name>
    <name type="common">bitter vine</name>
    <dbReference type="NCBI Taxonomy" id="192012"/>
    <lineage>
        <taxon>Eukaryota</taxon>
        <taxon>Viridiplantae</taxon>
        <taxon>Streptophyta</taxon>
        <taxon>Embryophyta</taxon>
        <taxon>Tracheophyta</taxon>
        <taxon>Spermatophyta</taxon>
        <taxon>Magnoliopsida</taxon>
        <taxon>eudicotyledons</taxon>
        <taxon>Gunneridae</taxon>
        <taxon>Pentapetalae</taxon>
        <taxon>asterids</taxon>
        <taxon>campanulids</taxon>
        <taxon>Asterales</taxon>
        <taxon>Asteraceae</taxon>
        <taxon>Asteroideae</taxon>
        <taxon>Heliantheae alliance</taxon>
        <taxon>Eupatorieae</taxon>
        <taxon>Mikania</taxon>
    </lineage>
</organism>
<dbReference type="FunFam" id="3.10.10.10:FF:000007">
    <property type="entry name" value="Retrovirus-related Pol polyprotein from transposon 17.6-like Protein"/>
    <property type="match status" value="1"/>
</dbReference>
<keyword evidence="11" id="KW-0695">RNA-directed DNA polymerase</keyword>
<feature type="domain" description="Reverse transcriptase" evidence="20">
    <location>
        <begin position="2"/>
        <end position="181"/>
    </location>
</feature>
<feature type="domain" description="BRCT" evidence="19">
    <location>
        <begin position="849"/>
        <end position="914"/>
    </location>
</feature>
<dbReference type="InterPro" id="IPR043502">
    <property type="entry name" value="DNA/RNA_pol_sf"/>
</dbReference>
<dbReference type="GO" id="GO:0006355">
    <property type="term" value="P:regulation of DNA-templated transcription"/>
    <property type="evidence" value="ECO:0007669"/>
    <property type="project" value="InterPro"/>
</dbReference>
<dbReference type="Pfam" id="PF17919">
    <property type="entry name" value="RT_RNaseH_2"/>
    <property type="match status" value="1"/>
</dbReference>
<evidence type="ECO:0000256" key="10">
    <source>
        <dbReference type="ARBA" id="ARBA00022801"/>
    </source>
</evidence>